<dbReference type="CDD" id="cd14014">
    <property type="entry name" value="STKc_PknB_like"/>
    <property type="match status" value="1"/>
</dbReference>
<evidence type="ECO:0000256" key="3">
    <source>
        <dbReference type="ARBA" id="ARBA00022777"/>
    </source>
</evidence>
<dbReference type="SUPFAM" id="SSF56112">
    <property type="entry name" value="Protein kinase-like (PK-like)"/>
    <property type="match status" value="1"/>
</dbReference>
<dbReference type="EC" id="2.7.11.1" evidence="9"/>
<dbReference type="OrthoDB" id="500858at2"/>
<accession>A0A517RHS7</accession>
<dbReference type="InterPro" id="IPR001680">
    <property type="entry name" value="WD40_rpt"/>
</dbReference>
<dbReference type="SMART" id="SM00220">
    <property type="entry name" value="S_TKc"/>
    <property type="match status" value="1"/>
</dbReference>
<evidence type="ECO:0000256" key="7">
    <source>
        <dbReference type="SAM" id="Phobius"/>
    </source>
</evidence>
<dbReference type="SUPFAM" id="SSF50998">
    <property type="entry name" value="Quinoprotein alcohol dehydrogenase-like"/>
    <property type="match status" value="1"/>
</dbReference>
<dbReference type="PROSITE" id="PS00108">
    <property type="entry name" value="PROTEIN_KINASE_ST"/>
    <property type="match status" value="1"/>
</dbReference>
<dbReference type="Pfam" id="PF00069">
    <property type="entry name" value="Pkinase"/>
    <property type="match status" value="1"/>
</dbReference>
<evidence type="ECO:0000259" key="8">
    <source>
        <dbReference type="PROSITE" id="PS50011"/>
    </source>
</evidence>
<gene>
    <name evidence="9" type="primary">pknB_9</name>
    <name evidence="9" type="ORF">Pan241w_35120</name>
</gene>
<evidence type="ECO:0000313" key="10">
    <source>
        <dbReference type="Proteomes" id="UP000317171"/>
    </source>
</evidence>
<organism evidence="9 10">
    <name type="scientific">Gimesia alba</name>
    <dbReference type="NCBI Taxonomy" id="2527973"/>
    <lineage>
        <taxon>Bacteria</taxon>
        <taxon>Pseudomonadati</taxon>
        <taxon>Planctomycetota</taxon>
        <taxon>Planctomycetia</taxon>
        <taxon>Planctomycetales</taxon>
        <taxon>Planctomycetaceae</taxon>
        <taxon>Gimesia</taxon>
    </lineage>
</organism>
<keyword evidence="7" id="KW-0812">Transmembrane</keyword>
<dbReference type="Gene3D" id="3.30.200.20">
    <property type="entry name" value="Phosphorylase Kinase, domain 1"/>
    <property type="match status" value="1"/>
</dbReference>
<dbReference type="InterPro" id="IPR011047">
    <property type="entry name" value="Quinoprotein_ADH-like_sf"/>
</dbReference>
<dbReference type="SMART" id="SM00320">
    <property type="entry name" value="WD40"/>
    <property type="match status" value="2"/>
</dbReference>
<evidence type="ECO:0000256" key="5">
    <source>
        <dbReference type="PROSITE-ProRule" id="PRU10141"/>
    </source>
</evidence>
<evidence type="ECO:0000256" key="4">
    <source>
        <dbReference type="ARBA" id="ARBA00022840"/>
    </source>
</evidence>
<dbReference type="PROSITE" id="PS50011">
    <property type="entry name" value="PROTEIN_KINASE_DOM"/>
    <property type="match status" value="1"/>
</dbReference>
<feature type="coiled-coil region" evidence="6">
    <location>
        <begin position="438"/>
        <end position="465"/>
    </location>
</feature>
<evidence type="ECO:0000256" key="1">
    <source>
        <dbReference type="ARBA" id="ARBA00022679"/>
    </source>
</evidence>
<dbReference type="PANTHER" id="PTHR43289:SF6">
    <property type="entry name" value="SERINE_THREONINE-PROTEIN KINASE NEKL-3"/>
    <property type="match status" value="1"/>
</dbReference>
<dbReference type="InterPro" id="IPR008271">
    <property type="entry name" value="Ser/Thr_kinase_AS"/>
</dbReference>
<dbReference type="InterPro" id="IPR017441">
    <property type="entry name" value="Protein_kinase_ATP_BS"/>
</dbReference>
<evidence type="ECO:0000256" key="2">
    <source>
        <dbReference type="ARBA" id="ARBA00022741"/>
    </source>
</evidence>
<dbReference type="Gene3D" id="2.130.10.10">
    <property type="entry name" value="YVTN repeat-like/Quinoprotein amine dehydrogenase"/>
    <property type="match status" value="2"/>
</dbReference>
<protein>
    <submittedName>
        <fullName evidence="9">Serine/threonine-protein kinase PknB</fullName>
        <ecNumber evidence="9">2.7.11.1</ecNumber>
    </submittedName>
</protein>
<dbReference type="Proteomes" id="UP000317171">
    <property type="component" value="Chromosome"/>
</dbReference>
<name>A0A517RHS7_9PLAN</name>
<dbReference type="AlphaFoldDB" id="A0A517RHS7"/>
<feature type="transmembrane region" description="Helical" evidence="7">
    <location>
        <begin position="415"/>
        <end position="439"/>
    </location>
</feature>
<dbReference type="InterPro" id="IPR015943">
    <property type="entry name" value="WD40/YVTN_repeat-like_dom_sf"/>
</dbReference>
<dbReference type="PROSITE" id="PS00107">
    <property type="entry name" value="PROTEIN_KINASE_ATP"/>
    <property type="match status" value="1"/>
</dbReference>
<proteinExistence type="predicted"/>
<dbReference type="GO" id="GO:0005524">
    <property type="term" value="F:ATP binding"/>
    <property type="evidence" value="ECO:0007669"/>
    <property type="project" value="UniProtKB-UniRule"/>
</dbReference>
<feature type="binding site" evidence="5">
    <location>
        <position position="158"/>
    </location>
    <ligand>
        <name>ATP</name>
        <dbReference type="ChEBI" id="CHEBI:30616"/>
    </ligand>
</feature>
<keyword evidence="6" id="KW-0175">Coiled coil</keyword>
<keyword evidence="1 9" id="KW-0808">Transferase</keyword>
<dbReference type="PANTHER" id="PTHR43289">
    <property type="entry name" value="MITOGEN-ACTIVATED PROTEIN KINASE KINASE KINASE 20-RELATED"/>
    <property type="match status" value="1"/>
</dbReference>
<sequence length="1175" mass="132855">MIDQLRFDDYHLIDSVCDEYESGWTPDSALELNSALEQCPAPLRRYAFVELLKVDVELRQRRGVPAGRIDYLTLYPEYRDVIDAVIETAGTEPNATLISSKADSAEANLRSSGKSDADSADTESRFGRFILKAELGQGAFGTVSLAYDPTLDREVALKLPRFDQNDCERIDRFLAEAQIAAQLQHPNIVAVWERGQVGEQFYISAAYVQGETLKDYLELTQPNVRQIAVWMRDLAEALAYAHEQNIVHRDIKPANVIINERQRPMIMDFGLAKRIDHGVDLTSDGLILGTPAYMSPEQARGATQEMGTQSDQYSLGVIFYELLTGEPRWSGKTHEVLLKLQSDPPPPEIQNKETPVPVDLIAVCQKMLQPIVENRYADCQAIADDLTRWLDGHPVSVRRVTQTERFIKWCRRNRVISSLVMSTAVILLFSLTAVSFSLFEASEARNEAQQNLEYAQAQEQEAVDERDKAISAAEAQRKESARNSLLLAGYNIRAGRFYEAELLLNAIDEKDRGWVWNLQSARIPREMISITHPEGKAFQDANIFFDDSGKKLALRHSVENRLVTWLFDAKTGTFLSKVADDFELVSPSGSGFTPGGRYLTVSMWNRLPQGGHTPYKLGVYDTSKQQIIATQDDIRNYSPSPTQPEEVVIQRQHSKAISKYTLWNFVTGKTVDFGSGPTCLPFNFSVNQEGTELALRYKNLMTFQPSAGNTAISKPIMDRLGATHWNVSRDQKYVVGQLQDPWPWNRRYKMVPAGQAAVVQFPARMISVLETDDSVAHALFQYAELQSMTMNIFNQGSGFFLTTNDRFVVLNSSNTAVMQPQKKELCWWNRDTGEYLGKAMGIAVSSDGERFATIESKTVKIREAPVRIRRFRSQVTEKELEKWEPVQPRKQNRVYPVILYSQEEPWVVLIHDQGTDTVDLETRVISIKHASKVFYHQARRVAFHEPTGTMALINGNEFLDLFSLKTGNQLAHLRCDPWPVNTDLAFHPNGELLAVGHADALVIWSISEQKVIHRNKEFRFMEEGNGKLKFTPDGKYLFIYGKRIDTETWKPTAAQPFESDHPVKFSPDSQLLTIDTADGLVQIHEVETGKLVHQIQTDAQSVYSHFHPREPLLAVARSDGHLEIYDTATWDLVLDEPLPRGELVDLVFSTSGDSLAVGIQTKGTRRWFEFSSLKE</sequence>
<dbReference type="Gene3D" id="1.10.510.10">
    <property type="entry name" value="Transferase(Phosphotransferase) domain 1"/>
    <property type="match status" value="1"/>
</dbReference>
<keyword evidence="4 5" id="KW-0067">ATP-binding</keyword>
<keyword evidence="10" id="KW-1185">Reference proteome</keyword>
<keyword evidence="3 9" id="KW-0418">Kinase</keyword>
<evidence type="ECO:0000313" key="9">
    <source>
        <dbReference type="EMBL" id="QDT43412.1"/>
    </source>
</evidence>
<dbReference type="RefSeq" id="WP_145218073.1">
    <property type="nucleotide sequence ID" value="NZ_CP036269.1"/>
</dbReference>
<evidence type="ECO:0000256" key="6">
    <source>
        <dbReference type="SAM" id="Coils"/>
    </source>
</evidence>
<dbReference type="KEGG" id="gaz:Pan241w_35120"/>
<dbReference type="GO" id="GO:0004674">
    <property type="term" value="F:protein serine/threonine kinase activity"/>
    <property type="evidence" value="ECO:0007669"/>
    <property type="project" value="UniProtKB-EC"/>
</dbReference>
<dbReference type="InterPro" id="IPR000719">
    <property type="entry name" value="Prot_kinase_dom"/>
</dbReference>
<dbReference type="InterPro" id="IPR011009">
    <property type="entry name" value="Kinase-like_dom_sf"/>
</dbReference>
<reference evidence="9 10" key="1">
    <citation type="submission" date="2019-02" db="EMBL/GenBank/DDBJ databases">
        <title>Deep-cultivation of Planctomycetes and their phenomic and genomic characterization uncovers novel biology.</title>
        <authorList>
            <person name="Wiegand S."/>
            <person name="Jogler M."/>
            <person name="Boedeker C."/>
            <person name="Pinto D."/>
            <person name="Vollmers J."/>
            <person name="Rivas-Marin E."/>
            <person name="Kohn T."/>
            <person name="Peeters S.H."/>
            <person name="Heuer A."/>
            <person name="Rast P."/>
            <person name="Oberbeckmann S."/>
            <person name="Bunk B."/>
            <person name="Jeske O."/>
            <person name="Meyerdierks A."/>
            <person name="Storesund J.E."/>
            <person name="Kallscheuer N."/>
            <person name="Luecker S."/>
            <person name="Lage O.M."/>
            <person name="Pohl T."/>
            <person name="Merkel B.J."/>
            <person name="Hornburger P."/>
            <person name="Mueller R.-W."/>
            <person name="Bruemmer F."/>
            <person name="Labrenz M."/>
            <person name="Spormann A.M."/>
            <person name="Op den Camp H."/>
            <person name="Overmann J."/>
            <person name="Amann R."/>
            <person name="Jetten M.S.M."/>
            <person name="Mascher T."/>
            <person name="Medema M.H."/>
            <person name="Devos D.P."/>
            <person name="Kaster A.-K."/>
            <person name="Ovreas L."/>
            <person name="Rohde M."/>
            <person name="Galperin M.Y."/>
            <person name="Jogler C."/>
        </authorList>
    </citation>
    <scope>NUCLEOTIDE SEQUENCE [LARGE SCALE GENOMIC DNA]</scope>
    <source>
        <strain evidence="9 10">Pan241w</strain>
    </source>
</reference>
<dbReference type="EMBL" id="CP036269">
    <property type="protein sequence ID" value="QDT43412.1"/>
    <property type="molecule type" value="Genomic_DNA"/>
</dbReference>
<keyword evidence="7" id="KW-0472">Membrane</keyword>
<keyword evidence="2 5" id="KW-0547">Nucleotide-binding</keyword>
<feature type="domain" description="Protein kinase" evidence="8">
    <location>
        <begin position="129"/>
        <end position="390"/>
    </location>
</feature>
<keyword evidence="7" id="KW-1133">Transmembrane helix</keyword>